<dbReference type="InterPro" id="IPR039992">
    <property type="entry name" value="Sep15_SelM"/>
</dbReference>
<dbReference type="Proteomes" id="UP000829291">
    <property type="component" value="Chromosome 3"/>
</dbReference>
<feature type="signal peptide" evidence="5">
    <location>
        <begin position="1"/>
        <end position="24"/>
    </location>
</feature>
<proteinExistence type="inferred from homology"/>
<keyword evidence="3" id="KW-0712">Selenocysteine</keyword>
<sequence>MTLTGTTAAFFALIVLLTLSLGYSSTNEYTAARVESCRGCSLNRLPEVKKFIFEDLPLYENVEFKPIPGAVPELVLLNKNDEEVERLQLSRLNREECNELLVNKGFKISRPIKDEI</sequence>
<accession>A0A6J0BNJ0</accession>
<feature type="chain" id="PRO_5026913667" description="Selenoprotein M" evidence="5">
    <location>
        <begin position="25"/>
        <end position="116"/>
    </location>
</feature>
<organism evidence="8">
    <name type="scientific">Neodiprion lecontei</name>
    <name type="common">Redheaded pine sawfly</name>
    <dbReference type="NCBI Taxonomy" id="441921"/>
    <lineage>
        <taxon>Eukaryota</taxon>
        <taxon>Metazoa</taxon>
        <taxon>Ecdysozoa</taxon>
        <taxon>Arthropoda</taxon>
        <taxon>Hexapoda</taxon>
        <taxon>Insecta</taxon>
        <taxon>Pterygota</taxon>
        <taxon>Neoptera</taxon>
        <taxon>Endopterygota</taxon>
        <taxon>Hymenoptera</taxon>
        <taxon>Tenthredinoidea</taxon>
        <taxon>Diprionidae</taxon>
        <taxon>Diprioninae</taxon>
        <taxon>Neodiprion</taxon>
    </lineage>
</organism>
<keyword evidence="7" id="KW-1185">Reference proteome</keyword>
<evidence type="ECO:0000256" key="3">
    <source>
        <dbReference type="ARBA" id="ARBA00022933"/>
    </source>
</evidence>
<dbReference type="PANTHER" id="PTHR13077">
    <property type="entry name" value="SELENOPROTEIN F"/>
    <property type="match status" value="1"/>
</dbReference>
<dbReference type="PANTHER" id="PTHR13077:SF7">
    <property type="entry name" value="SELENOPROTEIN M"/>
    <property type="match status" value="1"/>
</dbReference>
<comment type="similarity">
    <text evidence="1">Belongs to the selenoprotein M/F family.</text>
</comment>
<evidence type="ECO:0000256" key="2">
    <source>
        <dbReference type="ARBA" id="ARBA00022729"/>
    </source>
</evidence>
<dbReference type="InParanoid" id="A0A6J0BNJ0"/>
<dbReference type="Gene3D" id="3.40.30.50">
    <property type="entry name" value="Sep15/SelM thioredoxin-like domain, active-site redox motif"/>
    <property type="match status" value="1"/>
</dbReference>
<evidence type="ECO:0000313" key="8">
    <source>
        <dbReference type="RefSeq" id="XP_015516145.1"/>
    </source>
</evidence>
<keyword evidence="2 5" id="KW-0732">Signal</keyword>
<dbReference type="GO" id="GO:0016491">
    <property type="term" value="F:oxidoreductase activity"/>
    <property type="evidence" value="ECO:0007669"/>
    <property type="project" value="TreeGrafter"/>
</dbReference>
<dbReference type="GeneID" id="107221610"/>
<evidence type="ECO:0000256" key="1">
    <source>
        <dbReference type="ARBA" id="ARBA00005742"/>
    </source>
</evidence>
<protein>
    <recommendedName>
        <fullName evidence="4">Selenoprotein M</fullName>
    </recommendedName>
</protein>
<gene>
    <name evidence="8" type="primary">LOC107221610</name>
</gene>
<feature type="domain" description="Selenoprotein F/M" evidence="6">
    <location>
        <begin position="32"/>
        <end position="106"/>
    </location>
</feature>
<reference evidence="8" key="1">
    <citation type="submission" date="2025-08" db="UniProtKB">
        <authorList>
            <consortium name="RefSeq"/>
        </authorList>
    </citation>
    <scope>IDENTIFICATION</scope>
    <source>
        <tissue evidence="8">Thorax and Abdomen</tissue>
    </source>
</reference>
<dbReference type="InterPro" id="IPR014912">
    <property type="entry name" value="Sep15_SelM_dom"/>
</dbReference>
<dbReference type="KEGG" id="nlo:107221610"/>
<name>A0A6J0BNJ0_NEOLC</name>
<evidence type="ECO:0000256" key="5">
    <source>
        <dbReference type="SAM" id="SignalP"/>
    </source>
</evidence>
<evidence type="ECO:0000256" key="4">
    <source>
        <dbReference type="ARBA" id="ARBA00040773"/>
    </source>
</evidence>
<dbReference type="InterPro" id="IPR036249">
    <property type="entry name" value="Thioredoxin-like_sf"/>
</dbReference>
<evidence type="ECO:0000313" key="7">
    <source>
        <dbReference type="Proteomes" id="UP000829291"/>
    </source>
</evidence>
<dbReference type="GO" id="GO:0005788">
    <property type="term" value="C:endoplasmic reticulum lumen"/>
    <property type="evidence" value="ECO:0007669"/>
    <property type="project" value="TreeGrafter"/>
</dbReference>
<dbReference type="InterPro" id="IPR038219">
    <property type="entry name" value="Sep15/SelM_sf"/>
</dbReference>
<dbReference type="AlphaFoldDB" id="A0A6J0BNJ0"/>
<dbReference type="RefSeq" id="XP_015516145.1">
    <property type="nucleotide sequence ID" value="XM_015660659.2"/>
</dbReference>
<dbReference type="SUPFAM" id="SSF52833">
    <property type="entry name" value="Thioredoxin-like"/>
    <property type="match status" value="1"/>
</dbReference>
<evidence type="ECO:0000259" key="6">
    <source>
        <dbReference type="Pfam" id="PF08806"/>
    </source>
</evidence>
<dbReference type="OrthoDB" id="25165at2759"/>
<dbReference type="Pfam" id="PF08806">
    <property type="entry name" value="Sep15_SelM"/>
    <property type="match status" value="1"/>
</dbReference>